<feature type="compositionally biased region" description="Basic and acidic residues" evidence="5">
    <location>
        <begin position="12"/>
        <end position="23"/>
    </location>
</feature>
<reference evidence="9" key="1">
    <citation type="journal article" date="2023" name="Mol. Phylogenet. Evol.">
        <title>Genome-scale phylogeny and comparative genomics of the fungal order Sordariales.</title>
        <authorList>
            <person name="Hensen N."/>
            <person name="Bonometti L."/>
            <person name="Westerberg I."/>
            <person name="Brannstrom I.O."/>
            <person name="Guillou S."/>
            <person name="Cros-Aarteil S."/>
            <person name="Calhoun S."/>
            <person name="Haridas S."/>
            <person name="Kuo A."/>
            <person name="Mondo S."/>
            <person name="Pangilinan J."/>
            <person name="Riley R."/>
            <person name="LaButti K."/>
            <person name="Andreopoulos B."/>
            <person name="Lipzen A."/>
            <person name="Chen C."/>
            <person name="Yan M."/>
            <person name="Daum C."/>
            <person name="Ng V."/>
            <person name="Clum A."/>
            <person name="Steindorff A."/>
            <person name="Ohm R.A."/>
            <person name="Martin F."/>
            <person name="Silar P."/>
            <person name="Natvig D.O."/>
            <person name="Lalanne C."/>
            <person name="Gautier V."/>
            <person name="Ament-Velasquez S.L."/>
            <person name="Kruys A."/>
            <person name="Hutchinson M.I."/>
            <person name="Powell A.J."/>
            <person name="Barry K."/>
            <person name="Miller A.N."/>
            <person name="Grigoriev I.V."/>
            <person name="Debuchy R."/>
            <person name="Gladieux P."/>
            <person name="Hiltunen Thoren M."/>
            <person name="Johannesson H."/>
        </authorList>
    </citation>
    <scope>NUCLEOTIDE SEQUENCE</scope>
    <source>
        <strain evidence="9">PSN243</strain>
    </source>
</reference>
<comment type="caution">
    <text evidence="9">The sequence shown here is derived from an EMBL/GenBank/DDBJ whole genome shotgun (WGS) entry which is preliminary data.</text>
</comment>
<feature type="compositionally biased region" description="Basic residues" evidence="5">
    <location>
        <begin position="1"/>
        <end position="11"/>
    </location>
</feature>
<dbReference type="InterPro" id="IPR010666">
    <property type="entry name" value="Znf_GRF"/>
</dbReference>
<evidence type="ECO:0000256" key="3">
    <source>
        <dbReference type="ARBA" id="ARBA00022833"/>
    </source>
</evidence>
<keyword evidence="2 4" id="KW-0863">Zinc-finger</keyword>
<evidence type="ECO:0000256" key="2">
    <source>
        <dbReference type="ARBA" id="ARBA00022771"/>
    </source>
</evidence>
<gene>
    <name evidence="9" type="ORF">QBC34DRAFT_350154</name>
</gene>
<dbReference type="Proteomes" id="UP001321760">
    <property type="component" value="Unassembled WGS sequence"/>
</dbReference>
<keyword evidence="3" id="KW-0862">Zinc</keyword>
<dbReference type="PROSITE" id="PS51471">
    <property type="entry name" value="FE2OG_OXY"/>
    <property type="match status" value="1"/>
</dbReference>
<evidence type="ECO:0000259" key="8">
    <source>
        <dbReference type="PROSITE" id="PS51999"/>
    </source>
</evidence>
<dbReference type="PROSITE" id="PS51999">
    <property type="entry name" value="ZF_GRF"/>
    <property type="match status" value="1"/>
</dbReference>
<dbReference type="CDD" id="cd14279">
    <property type="entry name" value="CUE"/>
    <property type="match status" value="1"/>
</dbReference>
<accession>A0AAV9GRH9</accession>
<evidence type="ECO:0000256" key="1">
    <source>
        <dbReference type="ARBA" id="ARBA00022723"/>
    </source>
</evidence>
<dbReference type="Pfam" id="PF06839">
    <property type="entry name" value="Zn_ribbon_GRF"/>
    <property type="match status" value="1"/>
</dbReference>
<sequence>MEAFVTRKKRKSSPEVRHDRPAEVEIEESTDVKLAMLSSLHPTFDQETLLDFLLAHDGSVKATSQSLRQSQPPKKSGVVAQTSLRSYAVATTSAGQDSGPSKKPKLLSRKGATMHFFDPQDISEHTPCTIIHNFLPPDDANSLLLELLEESKTFGKITFKLFDNVVSSPHTSSFYVGTYDELDQQKHEYVYNGARLTDVRKITPQLNKVKDRVRDAVNREIASRILTHHSGKKLKYQSPAPWSPNAAFVNCYNGPQENVGWHSDQLTYLGPRAVIGSLSLGVTREFRVRRVLPKEDDGQVDNPDAEGQLAIHLPHNSLLVMHAEMQEEWKHSIAPATAIDPHPIAGNRRINITYRDYREEFHPKYTPRCSCDIPCVLRVVQKKKENWGRYFWMCHAGNVPGKDSCTFFQWADFDDDGNPIRKQAERKS</sequence>
<proteinExistence type="predicted"/>
<reference evidence="9" key="2">
    <citation type="submission" date="2023-05" db="EMBL/GenBank/DDBJ databases">
        <authorList>
            <consortium name="Lawrence Berkeley National Laboratory"/>
            <person name="Steindorff A."/>
            <person name="Hensen N."/>
            <person name="Bonometti L."/>
            <person name="Westerberg I."/>
            <person name="Brannstrom I.O."/>
            <person name="Guillou S."/>
            <person name="Cros-Aarteil S."/>
            <person name="Calhoun S."/>
            <person name="Haridas S."/>
            <person name="Kuo A."/>
            <person name="Mondo S."/>
            <person name="Pangilinan J."/>
            <person name="Riley R."/>
            <person name="Labutti K."/>
            <person name="Andreopoulos B."/>
            <person name="Lipzen A."/>
            <person name="Chen C."/>
            <person name="Yanf M."/>
            <person name="Daum C."/>
            <person name="Ng V."/>
            <person name="Clum A."/>
            <person name="Ohm R."/>
            <person name="Martin F."/>
            <person name="Silar P."/>
            <person name="Natvig D."/>
            <person name="Lalanne C."/>
            <person name="Gautier V."/>
            <person name="Ament-Velasquez S.L."/>
            <person name="Kruys A."/>
            <person name="Hutchinson M.I."/>
            <person name="Powell A.J."/>
            <person name="Barry K."/>
            <person name="Miller A.N."/>
            <person name="Grigoriev I.V."/>
            <person name="Debuchy R."/>
            <person name="Gladieux P."/>
            <person name="Thoren M.H."/>
            <person name="Johannesson H."/>
        </authorList>
    </citation>
    <scope>NUCLEOTIDE SEQUENCE</scope>
    <source>
        <strain evidence="9">PSN243</strain>
    </source>
</reference>
<dbReference type="GO" id="GO:0051213">
    <property type="term" value="F:dioxygenase activity"/>
    <property type="evidence" value="ECO:0007669"/>
    <property type="project" value="InterPro"/>
</dbReference>
<dbReference type="InterPro" id="IPR027450">
    <property type="entry name" value="AlkB-like"/>
</dbReference>
<dbReference type="InterPro" id="IPR037151">
    <property type="entry name" value="AlkB-like_sf"/>
</dbReference>
<dbReference type="InterPro" id="IPR032854">
    <property type="entry name" value="ALKBH3"/>
</dbReference>
<feature type="region of interest" description="Disordered" evidence="5">
    <location>
        <begin position="1"/>
        <end position="24"/>
    </location>
</feature>
<dbReference type="AlphaFoldDB" id="A0AAV9GRH9"/>
<feature type="domain" description="Fe2OG dioxygenase" evidence="7">
    <location>
        <begin position="243"/>
        <end position="358"/>
    </location>
</feature>
<protein>
    <recommendedName>
        <fullName evidence="11">Fe2OG dioxygenase domain-containing protein</fullName>
    </recommendedName>
</protein>
<dbReference type="PANTHER" id="PTHR31212:SF4">
    <property type="entry name" value="ALPHA-KETOGLUTARATE-DEPENDENT DIOXYGENASE ALKB HOMOLOG 3"/>
    <property type="match status" value="1"/>
</dbReference>
<dbReference type="GO" id="GO:0043130">
    <property type="term" value="F:ubiquitin binding"/>
    <property type="evidence" value="ECO:0007669"/>
    <property type="project" value="InterPro"/>
</dbReference>
<keyword evidence="10" id="KW-1185">Reference proteome</keyword>
<evidence type="ECO:0000259" key="6">
    <source>
        <dbReference type="PROSITE" id="PS51140"/>
    </source>
</evidence>
<feature type="domain" description="CUE" evidence="6">
    <location>
        <begin position="29"/>
        <end position="72"/>
    </location>
</feature>
<evidence type="ECO:0000256" key="4">
    <source>
        <dbReference type="PROSITE-ProRule" id="PRU01343"/>
    </source>
</evidence>
<evidence type="ECO:0000313" key="10">
    <source>
        <dbReference type="Proteomes" id="UP001321760"/>
    </source>
</evidence>
<dbReference type="PROSITE" id="PS51140">
    <property type="entry name" value="CUE"/>
    <property type="match status" value="1"/>
</dbReference>
<evidence type="ECO:0000313" key="9">
    <source>
        <dbReference type="EMBL" id="KAK4450082.1"/>
    </source>
</evidence>
<dbReference type="FunFam" id="2.60.120.590:FF:000010">
    <property type="entry name" value="GRF zinc finger domain protein"/>
    <property type="match status" value="1"/>
</dbReference>
<dbReference type="EMBL" id="MU865934">
    <property type="protein sequence ID" value="KAK4450082.1"/>
    <property type="molecule type" value="Genomic_DNA"/>
</dbReference>
<dbReference type="Gene3D" id="2.60.120.590">
    <property type="entry name" value="Alpha-ketoglutarate-dependent dioxygenase AlkB-like"/>
    <property type="match status" value="1"/>
</dbReference>
<dbReference type="Pfam" id="PF13532">
    <property type="entry name" value="2OG-FeII_Oxy_2"/>
    <property type="match status" value="1"/>
</dbReference>
<dbReference type="PANTHER" id="PTHR31212">
    <property type="entry name" value="ALPHA-KETOGLUTARATE-DEPENDENT DIOXYGENASE ALKB HOMOLOG 3"/>
    <property type="match status" value="1"/>
</dbReference>
<keyword evidence="1" id="KW-0479">Metal-binding</keyword>
<dbReference type="InterPro" id="IPR003892">
    <property type="entry name" value="CUE"/>
</dbReference>
<evidence type="ECO:0008006" key="11">
    <source>
        <dbReference type="Google" id="ProtNLM"/>
    </source>
</evidence>
<dbReference type="GO" id="GO:0008270">
    <property type="term" value="F:zinc ion binding"/>
    <property type="evidence" value="ECO:0007669"/>
    <property type="project" value="UniProtKB-KW"/>
</dbReference>
<dbReference type="InterPro" id="IPR005123">
    <property type="entry name" value="Oxoglu/Fe-dep_dioxygenase_dom"/>
</dbReference>
<evidence type="ECO:0000256" key="5">
    <source>
        <dbReference type="SAM" id="MobiDB-lite"/>
    </source>
</evidence>
<feature type="domain" description="GRF-type" evidence="8">
    <location>
        <begin position="369"/>
        <end position="414"/>
    </location>
</feature>
<dbReference type="SUPFAM" id="SSF51197">
    <property type="entry name" value="Clavaminate synthase-like"/>
    <property type="match status" value="1"/>
</dbReference>
<evidence type="ECO:0000259" key="7">
    <source>
        <dbReference type="PROSITE" id="PS51471"/>
    </source>
</evidence>
<name>A0AAV9GRH9_9PEZI</name>
<organism evidence="9 10">
    <name type="scientific">Podospora aff. communis PSN243</name>
    <dbReference type="NCBI Taxonomy" id="3040156"/>
    <lineage>
        <taxon>Eukaryota</taxon>
        <taxon>Fungi</taxon>
        <taxon>Dikarya</taxon>
        <taxon>Ascomycota</taxon>
        <taxon>Pezizomycotina</taxon>
        <taxon>Sordariomycetes</taxon>
        <taxon>Sordariomycetidae</taxon>
        <taxon>Sordariales</taxon>
        <taxon>Podosporaceae</taxon>
        <taxon>Podospora</taxon>
    </lineage>
</organism>
<dbReference type="GO" id="GO:0006307">
    <property type="term" value="P:DNA alkylation repair"/>
    <property type="evidence" value="ECO:0007669"/>
    <property type="project" value="InterPro"/>
</dbReference>